<dbReference type="GO" id="GO:0004029">
    <property type="term" value="F:aldehyde dehydrogenase (NAD+) activity"/>
    <property type="evidence" value="ECO:0007669"/>
    <property type="project" value="TreeGrafter"/>
</dbReference>
<dbReference type="InterPro" id="IPR001509">
    <property type="entry name" value="Epimerase_deHydtase"/>
</dbReference>
<protein>
    <submittedName>
        <fullName evidence="2">NAD dependent epimerase</fullName>
    </submittedName>
</protein>
<organism evidence="2">
    <name type="scientific">Lentimicrobium saccharophilum</name>
    <dbReference type="NCBI Taxonomy" id="1678841"/>
    <lineage>
        <taxon>Bacteria</taxon>
        <taxon>Pseudomonadati</taxon>
        <taxon>Bacteroidota</taxon>
        <taxon>Bacteroidia</taxon>
        <taxon>Bacteroidales</taxon>
        <taxon>Lentimicrobiaceae</taxon>
        <taxon>Lentimicrobium</taxon>
    </lineage>
</organism>
<keyword evidence="3" id="KW-1185">Reference proteome</keyword>
<evidence type="ECO:0000313" key="3">
    <source>
        <dbReference type="Proteomes" id="UP000053091"/>
    </source>
</evidence>
<dbReference type="Pfam" id="PF01370">
    <property type="entry name" value="Epimerase"/>
    <property type="match status" value="1"/>
</dbReference>
<dbReference type="RefSeq" id="WP_062037386.1">
    <property type="nucleotide sequence ID" value="NZ_DF968182.1"/>
</dbReference>
<dbReference type="Gene3D" id="3.40.50.720">
    <property type="entry name" value="NAD(P)-binding Rossmann-like Domain"/>
    <property type="match status" value="1"/>
</dbReference>
<dbReference type="Proteomes" id="UP000053091">
    <property type="component" value="Unassembled WGS sequence"/>
</dbReference>
<dbReference type="PANTHER" id="PTHR48079:SF6">
    <property type="entry name" value="NAD(P)-BINDING DOMAIN-CONTAINING PROTEIN-RELATED"/>
    <property type="match status" value="1"/>
</dbReference>
<dbReference type="PANTHER" id="PTHR48079">
    <property type="entry name" value="PROTEIN YEEZ"/>
    <property type="match status" value="1"/>
</dbReference>
<gene>
    <name evidence="2" type="ORF">TBC1_11267</name>
</gene>
<dbReference type="SUPFAM" id="SSF51735">
    <property type="entry name" value="NAD(P)-binding Rossmann-fold domains"/>
    <property type="match status" value="1"/>
</dbReference>
<dbReference type="OrthoDB" id="329806at2"/>
<dbReference type="EMBL" id="DF968182">
    <property type="protein sequence ID" value="GAP42138.1"/>
    <property type="molecule type" value="Genomic_DNA"/>
</dbReference>
<evidence type="ECO:0000259" key="1">
    <source>
        <dbReference type="Pfam" id="PF01370"/>
    </source>
</evidence>
<evidence type="ECO:0000313" key="2">
    <source>
        <dbReference type="EMBL" id="GAP42138.1"/>
    </source>
</evidence>
<reference evidence="2" key="1">
    <citation type="journal article" date="2015" name="Genome Announc.">
        <title>Draft Genome Sequence of Bacteroidales Strain TBC1, a Novel Isolate from a Methanogenic Wastewater Treatment System.</title>
        <authorList>
            <person name="Tourlousse D.M."/>
            <person name="Matsuura N."/>
            <person name="Sun L."/>
            <person name="Toyonaga M."/>
            <person name="Kuroda K."/>
            <person name="Ohashi A."/>
            <person name="Cruz R."/>
            <person name="Yamaguchi T."/>
            <person name="Sekiguchi Y."/>
        </authorList>
    </citation>
    <scope>NUCLEOTIDE SEQUENCE [LARGE SCALE GENOMIC DNA]</scope>
    <source>
        <strain evidence="2">TBC1</strain>
    </source>
</reference>
<sequence>MQTILGAGGAIGKKLAKELTAYTKEIRLVSRNPKAINPDDQLMKADLTVAGDVDRAVAGSEIVYLTVGVEYSAKAWQQKWPLIMRNVLDSCICHQVKLVFFDNVYTYDRNHLGNMTEETPVRPSSKKGEVRNQVVNMLLDEMNSGRITAVIARAADFIGPANSVLIEMVYKNFTKGKKANWFSQVDKVHSFTHTDDAARGTAILGNTPDAYGEVWHLPTSDERITGKEWIALFAGEMNVAPKYSTLPDWMLALLGLFVPVLKELKEMAYQYDRDYFFDSSKFNRRFNYVPIRAEEGIRELVKSLKAEN</sequence>
<proteinExistence type="predicted"/>
<dbReference type="InterPro" id="IPR036291">
    <property type="entry name" value="NAD(P)-bd_dom_sf"/>
</dbReference>
<dbReference type="AlphaFoldDB" id="A0A0S7BNR3"/>
<dbReference type="PATRIC" id="fig|1678841.3.peg.308"/>
<dbReference type="STRING" id="1678841.TBC1_11267"/>
<accession>A0A0S7BNR3</accession>
<feature type="domain" description="NAD-dependent epimerase/dehydratase" evidence="1">
    <location>
        <begin position="4"/>
        <end position="210"/>
    </location>
</feature>
<name>A0A0S7BNR3_9BACT</name>
<dbReference type="GO" id="GO:0005737">
    <property type="term" value="C:cytoplasm"/>
    <property type="evidence" value="ECO:0007669"/>
    <property type="project" value="TreeGrafter"/>
</dbReference>
<dbReference type="InterPro" id="IPR051783">
    <property type="entry name" value="NAD(P)-dependent_oxidoreduct"/>
</dbReference>